<dbReference type="Proteomes" id="UP000585272">
    <property type="component" value="Unassembled WGS sequence"/>
</dbReference>
<dbReference type="GO" id="GO:0003700">
    <property type="term" value="F:DNA-binding transcription factor activity"/>
    <property type="evidence" value="ECO:0007669"/>
    <property type="project" value="TreeGrafter"/>
</dbReference>
<protein>
    <submittedName>
        <fullName evidence="7">AcrR family transcriptional regulator</fullName>
    </submittedName>
</protein>
<evidence type="ECO:0000256" key="3">
    <source>
        <dbReference type="ARBA" id="ARBA00023125"/>
    </source>
</evidence>
<dbReference type="Pfam" id="PF17932">
    <property type="entry name" value="TetR_C_24"/>
    <property type="match status" value="1"/>
</dbReference>
<keyword evidence="3 5" id="KW-0238">DNA-binding</keyword>
<name>A0A840IAT7_9ACTN</name>
<dbReference type="PANTHER" id="PTHR30055:SF175">
    <property type="entry name" value="HTH-TYPE TRANSCRIPTIONAL REPRESSOR KSTR2"/>
    <property type="match status" value="1"/>
</dbReference>
<gene>
    <name evidence="7" type="ORF">BDZ31_000936</name>
</gene>
<evidence type="ECO:0000313" key="7">
    <source>
        <dbReference type="EMBL" id="MBB4661363.1"/>
    </source>
</evidence>
<dbReference type="EMBL" id="JACHNU010000001">
    <property type="protein sequence ID" value="MBB4661363.1"/>
    <property type="molecule type" value="Genomic_DNA"/>
</dbReference>
<evidence type="ECO:0000259" key="6">
    <source>
        <dbReference type="PROSITE" id="PS50977"/>
    </source>
</evidence>
<keyword evidence="4" id="KW-0804">Transcription</keyword>
<dbReference type="PANTHER" id="PTHR30055">
    <property type="entry name" value="HTH-TYPE TRANSCRIPTIONAL REGULATOR RUTR"/>
    <property type="match status" value="1"/>
</dbReference>
<dbReference type="InterPro" id="IPR001647">
    <property type="entry name" value="HTH_TetR"/>
</dbReference>
<dbReference type="Gene3D" id="1.10.357.10">
    <property type="entry name" value="Tetracycline Repressor, domain 2"/>
    <property type="match status" value="1"/>
</dbReference>
<dbReference type="InterPro" id="IPR009057">
    <property type="entry name" value="Homeodomain-like_sf"/>
</dbReference>
<dbReference type="InterPro" id="IPR023772">
    <property type="entry name" value="DNA-bd_HTH_TetR-type_CS"/>
</dbReference>
<dbReference type="GO" id="GO:0000976">
    <property type="term" value="F:transcription cis-regulatory region binding"/>
    <property type="evidence" value="ECO:0007669"/>
    <property type="project" value="TreeGrafter"/>
</dbReference>
<keyword evidence="8" id="KW-1185">Reference proteome</keyword>
<evidence type="ECO:0000256" key="1">
    <source>
        <dbReference type="ARBA" id="ARBA00022491"/>
    </source>
</evidence>
<accession>A0A840IAT7</accession>
<evidence type="ECO:0000256" key="5">
    <source>
        <dbReference type="PROSITE-ProRule" id="PRU00335"/>
    </source>
</evidence>
<dbReference type="PROSITE" id="PS01081">
    <property type="entry name" value="HTH_TETR_1"/>
    <property type="match status" value="1"/>
</dbReference>
<dbReference type="AlphaFoldDB" id="A0A840IAT7"/>
<dbReference type="SUPFAM" id="SSF48498">
    <property type="entry name" value="Tetracyclin repressor-like, C-terminal domain"/>
    <property type="match status" value="1"/>
</dbReference>
<evidence type="ECO:0000256" key="4">
    <source>
        <dbReference type="ARBA" id="ARBA00023163"/>
    </source>
</evidence>
<keyword evidence="2" id="KW-0805">Transcription regulation</keyword>
<feature type="domain" description="HTH tetR-type" evidence="6">
    <location>
        <begin position="17"/>
        <end position="77"/>
    </location>
</feature>
<dbReference type="RefSeq" id="WP_183339462.1">
    <property type="nucleotide sequence ID" value="NZ_JACHNU010000001.1"/>
</dbReference>
<dbReference type="SUPFAM" id="SSF46689">
    <property type="entry name" value="Homeodomain-like"/>
    <property type="match status" value="1"/>
</dbReference>
<dbReference type="Pfam" id="PF00440">
    <property type="entry name" value="TetR_N"/>
    <property type="match status" value="1"/>
</dbReference>
<dbReference type="InterPro" id="IPR041490">
    <property type="entry name" value="KstR2_TetR_C"/>
</dbReference>
<sequence length="205" mass="23194">MATRTEPRGTRGSHDPEQTRRLLIDSALALFSDRGFHGTSVQEIVERAHVTKGAFYHHFDSKEDVLALIHERFLDAWRASLERIVAELASPADQLREAIRESVLAVARHRQQVAVFFQERRCLTGRRALEVDRKRDAIDRAMDAIVHAGVEQGLFDRRTTARVAVLGIVGMSAWVHQWYRPEDPMPADRVADELAALALDGLLVR</sequence>
<dbReference type="PRINTS" id="PR00455">
    <property type="entry name" value="HTHTETR"/>
</dbReference>
<dbReference type="InterPro" id="IPR050109">
    <property type="entry name" value="HTH-type_TetR-like_transc_reg"/>
</dbReference>
<dbReference type="PROSITE" id="PS50977">
    <property type="entry name" value="HTH_TETR_2"/>
    <property type="match status" value="1"/>
</dbReference>
<reference evidence="7 8" key="1">
    <citation type="submission" date="2020-08" db="EMBL/GenBank/DDBJ databases">
        <title>Genomic Encyclopedia of Archaeal and Bacterial Type Strains, Phase II (KMG-II): from individual species to whole genera.</title>
        <authorList>
            <person name="Goeker M."/>
        </authorList>
    </citation>
    <scope>NUCLEOTIDE SEQUENCE [LARGE SCALE GENOMIC DNA]</scope>
    <source>
        <strain evidence="7 8">DSM 23288</strain>
    </source>
</reference>
<evidence type="ECO:0000256" key="2">
    <source>
        <dbReference type="ARBA" id="ARBA00023015"/>
    </source>
</evidence>
<evidence type="ECO:0000313" key="8">
    <source>
        <dbReference type="Proteomes" id="UP000585272"/>
    </source>
</evidence>
<dbReference type="InterPro" id="IPR036271">
    <property type="entry name" value="Tet_transcr_reg_TetR-rel_C_sf"/>
</dbReference>
<feature type="DNA-binding region" description="H-T-H motif" evidence="5">
    <location>
        <begin position="40"/>
        <end position="59"/>
    </location>
</feature>
<proteinExistence type="predicted"/>
<comment type="caution">
    <text evidence="7">The sequence shown here is derived from an EMBL/GenBank/DDBJ whole genome shotgun (WGS) entry which is preliminary data.</text>
</comment>
<keyword evidence="1" id="KW-0678">Repressor</keyword>
<organism evidence="7 8">
    <name type="scientific">Conexibacter arvalis</name>
    <dbReference type="NCBI Taxonomy" id="912552"/>
    <lineage>
        <taxon>Bacteria</taxon>
        <taxon>Bacillati</taxon>
        <taxon>Actinomycetota</taxon>
        <taxon>Thermoleophilia</taxon>
        <taxon>Solirubrobacterales</taxon>
        <taxon>Conexibacteraceae</taxon>
        <taxon>Conexibacter</taxon>
    </lineage>
</organism>
<dbReference type="Gene3D" id="1.10.10.60">
    <property type="entry name" value="Homeodomain-like"/>
    <property type="match status" value="1"/>
</dbReference>